<reference evidence="2 3" key="1">
    <citation type="journal article" date="2017" name="Curr. Biol.">
        <title>The Evolution of Venom by Co-option of Single-Copy Genes.</title>
        <authorList>
            <person name="Martinson E.O."/>
            <person name="Mrinalini"/>
            <person name="Kelkar Y.D."/>
            <person name="Chang C.H."/>
            <person name="Werren J.H."/>
        </authorList>
    </citation>
    <scope>NUCLEOTIDE SEQUENCE [LARGE SCALE GENOMIC DNA]</scope>
    <source>
        <strain evidence="2 3">Alberta</strain>
        <tissue evidence="2">Whole body</tissue>
    </source>
</reference>
<dbReference type="AlphaFoldDB" id="A0A232FCK8"/>
<comment type="caution">
    <text evidence="2">The sequence shown here is derived from an EMBL/GenBank/DDBJ whole genome shotgun (WGS) entry which is preliminary data.</text>
</comment>
<organism evidence="2 3">
    <name type="scientific">Trichomalopsis sarcophagae</name>
    <dbReference type="NCBI Taxonomy" id="543379"/>
    <lineage>
        <taxon>Eukaryota</taxon>
        <taxon>Metazoa</taxon>
        <taxon>Ecdysozoa</taxon>
        <taxon>Arthropoda</taxon>
        <taxon>Hexapoda</taxon>
        <taxon>Insecta</taxon>
        <taxon>Pterygota</taxon>
        <taxon>Neoptera</taxon>
        <taxon>Endopterygota</taxon>
        <taxon>Hymenoptera</taxon>
        <taxon>Apocrita</taxon>
        <taxon>Proctotrupomorpha</taxon>
        <taxon>Chalcidoidea</taxon>
        <taxon>Pteromalidae</taxon>
        <taxon>Pteromalinae</taxon>
        <taxon>Trichomalopsis</taxon>
    </lineage>
</organism>
<dbReference type="EMBL" id="NNAY01000417">
    <property type="protein sequence ID" value="OXU28551.1"/>
    <property type="molecule type" value="Genomic_DNA"/>
</dbReference>
<protein>
    <submittedName>
        <fullName evidence="2">Uncharacterized protein</fullName>
    </submittedName>
</protein>
<name>A0A232FCK8_9HYME</name>
<proteinExistence type="predicted"/>
<dbReference type="Proteomes" id="UP000215335">
    <property type="component" value="Unassembled WGS sequence"/>
</dbReference>
<keyword evidence="1" id="KW-0732">Signal</keyword>
<feature type="signal peptide" evidence="1">
    <location>
        <begin position="1"/>
        <end position="20"/>
    </location>
</feature>
<sequence>MANLSIVLFAFLLIVAVAFAAETCSKIGQHCYTTEDCCKGLLCHSYLAKCVSGGPLGPR</sequence>
<gene>
    <name evidence="2" type="ORF">TSAR_011435</name>
</gene>
<feature type="chain" id="PRO_5012398580" evidence="1">
    <location>
        <begin position="21"/>
        <end position="59"/>
    </location>
</feature>
<evidence type="ECO:0000313" key="3">
    <source>
        <dbReference type="Proteomes" id="UP000215335"/>
    </source>
</evidence>
<evidence type="ECO:0000313" key="2">
    <source>
        <dbReference type="EMBL" id="OXU28551.1"/>
    </source>
</evidence>
<accession>A0A232FCK8</accession>
<keyword evidence="3" id="KW-1185">Reference proteome</keyword>
<evidence type="ECO:0000256" key="1">
    <source>
        <dbReference type="SAM" id="SignalP"/>
    </source>
</evidence>